<protein>
    <submittedName>
        <fullName evidence="2 3">Uncharacterized protein</fullName>
    </submittedName>
</protein>
<proteinExistence type="predicted"/>
<evidence type="ECO:0000313" key="2">
    <source>
        <dbReference type="EMBL" id="EEC05222.1"/>
    </source>
</evidence>
<dbReference type="InParanoid" id="B7PF50"/>
<dbReference type="Proteomes" id="UP000001555">
    <property type="component" value="Unassembled WGS sequence"/>
</dbReference>
<keyword evidence="4" id="KW-1185">Reference proteome</keyword>
<dbReference type="PaxDb" id="6945-B7PF50"/>
<dbReference type="EMBL" id="ABJB010376181">
    <property type="status" value="NOT_ANNOTATED_CDS"/>
    <property type="molecule type" value="Genomic_DNA"/>
</dbReference>
<sequence>MLLLQHVFRSIASFVQKRITFLRVLLCKKEKIHNAQLLLLKHGAVFLHRDTLCFILTCTSKHRARGITFYTDLCKTKEQTKKPIVPNFPSANTYHKQKHYQKKKKNRG</sequence>
<dbReference type="VEuPathDB" id="VectorBase:ISCI004285"/>
<evidence type="ECO:0000256" key="1">
    <source>
        <dbReference type="SAM" id="MobiDB-lite"/>
    </source>
</evidence>
<reference evidence="2 4" key="1">
    <citation type="submission" date="2008-03" db="EMBL/GenBank/DDBJ databases">
        <title>Annotation of Ixodes scapularis.</title>
        <authorList>
            <consortium name="Ixodes scapularis Genome Project Consortium"/>
            <person name="Caler E."/>
            <person name="Hannick L.I."/>
            <person name="Bidwell S."/>
            <person name="Joardar V."/>
            <person name="Thiagarajan M."/>
            <person name="Amedeo P."/>
            <person name="Galinsky K.J."/>
            <person name="Schobel S."/>
            <person name="Inman J."/>
            <person name="Hostetler J."/>
            <person name="Miller J."/>
            <person name="Hammond M."/>
            <person name="Megy K."/>
            <person name="Lawson D."/>
            <person name="Kodira C."/>
            <person name="Sutton G."/>
            <person name="Meyer J."/>
            <person name="Hill C.A."/>
            <person name="Birren B."/>
            <person name="Nene V."/>
            <person name="Collins F."/>
            <person name="Alarcon-Chaidez F."/>
            <person name="Wikel S."/>
            <person name="Strausberg R."/>
        </authorList>
    </citation>
    <scope>NUCLEOTIDE SEQUENCE [LARGE SCALE GENOMIC DNA]</scope>
    <source>
        <strain evidence="4">Wikel</strain>
        <strain evidence="2">Wikel colony</strain>
    </source>
</reference>
<reference evidence="3" key="2">
    <citation type="submission" date="2020-05" db="UniProtKB">
        <authorList>
            <consortium name="EnsemblMetazoa"/>
        </authorList>
    </citation>
    <scope>IDENTIFICATION</scope>
    <source>
        <strain evidence="3">wikel</strain>
    </source>
</reference>
<feature type="compositionally biased region" description="Basic residues" evidence="1">
    <location>
        <begin position="95"/>
        <end position="108"/>
    </location>
</feature>
<dbReference type="EMBL" id="DS699372">
    <property type="protein sequence ID" value="EEC05222.1"/>
    <property type="molecule type" value="Genomic_DNA"/>
</dbReference>
<dbReference type="AlphaFoldDB" id="B7PF50"/>
<organism>
    <name type="scientific">Ixodes scapularis</name>
    <name type="common">Black-legged tick</name>
    <name type="synonym">Deer tick</name>
    <dbReference type="NCBI Taxonomy" id="6945"/>
    <lineage>
        <taxon>Eukaryota</taxon>
        <taxon>Metazoa</taxon>
        <taxon>Ecdysozoa</taxon>
        <taxon>Arthropoda</taxon>
        <taxon>Chelicerata</taxon>
        <taxon>Arachnida</taxon>
        <taxon>Acari</taxon>
        <taxon>Parasitiformes</taxon>
        <taxon>Ixodida</taxon>
        <taxon>Ixodoidea</taxon>
        <taxon>Ixodidae</taxon>
        <taxon>Ixodinae</taxon>
        <taxon>Ixodes</taxon>
    </lineage>
</organism>
<gene>
    <name evidence="2" type="ORF">IscW_ISCW004285</name>
</gene>
<dbReference type="HOGENOM" id="CLU_2199815_0_0_1"/>
<feature type="region of interest" description="Disordered" evidence="1">
    <location>
        <begin position="85"/>
        <end position="108"/>
    </location>
</feature>
<dbReference type="VEuPathDB" id="VectorBase:ISCW004285"/>
<evidence type="ECO:0000313" key="4">
    <source>
        <dbReference type="Proteomes" id="UP000001555"/>
    </source>
</evidence>
<dbReference type="EnsemblMetazoa" id="ISCW004285-RA">
    <property type="protein sequence ID" value="ISCW004285-PA"/>
    <property type="gene ID" value="ISCW004285"/>
</dbReference>
<accession>B7PF50</accession>
<evidence type="ECO:0000313" key="3">
    <source>
        <dbReference type="EnsemblMetazoa" id="ISCW004285-PA"/>
    </source>
</evidence>
<name>B7PF50_IXOSC</name>